<evidence type="ECO:0000313" key="2">
    <source>
        <dbReference type="EMBL" id="GBP29987.1"/>
    </source>
</evidence>
<protein>
    <submittedName>
        <fullName evidence="2">Uncharacterized protein</fullName>
    </submittedName>
</protein>
<sequence>MSTQCRVWTIAAPVPRPARPGARPAALAALQTKASRGRHTAGRYGAARPLIGGGYVRRRPRRRRRCCESTNGIDTLRPPRPAGRPARPGAPRRR</sequence>
<keyword evidence="3" id="KW-1185">Reference proteome</keyword>
<comment type="caution">
    <text evidence="2">The sequence shown here is derived from an EMBL/GenBank/DDBJ whole genome shotgun (WGS) entry which is preliminary data.</text>
</comment>
<dbReference type="EMBL" id="BGZK01000227">
    <property type="protein sequence ID" value="GBP29987.1"/>
    <property type="molecule type" value="Genomic_DNA"/>
</dbReference>
<evidence type="ECO:0000313" key="3">
    <source>
        <dbReference type="Proteomes" id="UP000299102"/>
    </source>
</evidence>
<name>A0A4C1UVE5_EUMVA</name>
<organism evidence="2 3">
    <name type="scientific">Eumeta variegata</name>
    <name type="common">Bagworm moth</name>
    <name type="synonym">Eumeta japonica</name>
    <dbReference type="NCBI Taxonomy" id="151549"/>
    <lineage>
        <taxon>Eukaryota</taxon>
        <taxon>Metazoa</taxon>
        <taxon>Ecdysozoa</taxon>
        <taxon>Arthropoda</taxon>
        <taxon>Hexapoda</taxon>
        <taxon>Insecta</taxon>
        <taxon>Pterygota</taxon>
        <taxon>Neoptera</taxon>
        <taxon>Endopterygota</taxon>
        <taxon>Lepidoptera</taxon>
        <taxon>Glossata</taxon>
        <taxon>Ditrysia</taxon>
        <taxon>Tineoidea</taxon>
        <taxon>Psychidae</taxon>
        <taxon>Oiketicinae</taxon>
        <taxon>Eumeta</taxon>
    </lineage>
</organism>
<gene>
    <name evidence="2" type="ORF">EVAR_22887_1</name>
</gene>
<accession>A0A4C1UVE5</accession>
<evidence type="ECO:0000256" key="1">
    <source>
        <dbReference type="SAM" id="MobiDB-lite"/>
    </source>
</evidence>
<proteinExistence type="predicted"/>
<feature type="compositionally biased region" description="Low complexity" evidence="1">
    <location>
        <begin position="83"/>
        <end position="94"/>
    </location>
</feature>
<reference evidence="2 3" key="1">
    <citation type="journal article" date="2019" name="Commun. Biol.">
        <title>The bagworm genome reveals a unique fibroin gene that provides high tensile strength.</title>
        <authorList>
            <person name="Kono N."/>
            <person name="Nakamura H."/>
            <person name="Ohtoshi R."/>
            <person name="Tomita M."/>
            <person name="Numata K."/>
            <person name="Arakawa K."/>
        </authorList>
    </citation>
    <scope>NUCLEOTIDE SEQUENCE [LARGE SCALE GENOMIC DNA]</scope>
</reference>
<dbReference type="Proteomes" id="UP000299102">
    <property type="component" value="Unassembled WGS sequence"/>
</dbReference>
<dbReference type="AlphaFoldDB" id="A0A4C1UVE5"/>
<feature type="region of interest" description="Disordered" evidence="1">
    <location>
        <begin position="58"/>
        <end position="94"/>
    </location>
</feature>